<evidence type="ECO:0000313" key="2">
    <source>
        <dbReference type="Proteomes" id="UP000016630"/>
    </source>
</evidence>
<dbReference type="HOGENOM" id="CLU_3083129_0_0_10"/>
<name>A0A0E2M6H2_PORGN</name>
<comment type="caution">
    <text evidence="1">The sequence shown here is derived from an EMBL/GenBank/DDBJ whole genome shotgun (WGS) entry which is preliminary data.</text>
</comment>
<protein>
    <submittedName>
        <fullName evidence="1">Uncharacterized protein</fullName>
    </submittedName>
</protein>
<dbReference type="PATRIC" id="fig|1227271.3.peg.684"/>
<dbReference type="Proteomes" id="UP000016630">
    <property type="component" value="Unassembled WGS sequence"/>
</dbReference>
<organism evidence="1 2">
    <name type="scientific">Porphyromonas gingivalis F0570</name>
    <dbReference type="NCBI Taxonomy" id="1227271"/>
    <lineage>
        <taxon>Bacteria</taxon>
        <taxon>Pseudomonadati</taxon>
        <taxon>Bacteroidota</taxon>
        <taxon>Bacteroidia</taxon>
        <taxon>Bacteroidales</taxon>
        <taxon>Porphyromonadaceae</taxon>
        <taxon>Porphyromonas</taxon>
    </lineage>
</organism>
<evidence type="ECO:0000313" key="1">
    <source>
        <dbReference type="EMBL" id="ERJ67592.1"/>
    </source>
</evidence>
<sequence length="52" mass="6258">MFFILLPPYCFKLVGFIKIRCKSMDYSHKYATKKQYKINEDEKKDKDLSTGF</sequence>
<proteinExistence type="predicted"/>
<dbReference type="EMBL" id="AWUW01000048">
    <property type="protein sequence ID" value="ERJ67592.1"/>
    <property type="molecule type" value="Genomic_DNA"/>
</dbReference>
<reference evidence="1 2" key="1">
    <citation type="submission" date="2013-06" db="EMBL/GenBank/DDBJ databases">
        <authorList>
            <person name="Weinstock G."/>
            <person name="Sodergren E."/>
            <person name="Lobos E.A."/>
            <person name="Fulton L."/>
            <person name="Fulton R."/>
            <person name="Courtney L."/>
            <person name="Fronick C."/>
            <person name="O'Laughlin M."/>
            <person name="Godfrey J."/>
            <person name="Wilson R.M."/>
            <person name="Miner T."/>
            <person name="Farmer C."/>
            <person name="Delehaunty K."/>
            <person name="Cordes M."/>
            <person name="Minx P."/>
            <person name="Tomlinson C."/>
            <person name="Chen J."/>
            <person name="Wollam A."/>
            <person name="Pepin K.H."/>
            <person name="Bhonagiri V."/>
            <person name="Zhang X."/>
            <person name="Warren W."/>
            <person name="Mitreva M."/>
            <person name="Mardis E.R."/>
            <person name="Wilson R.K."/>
        </authorList>
    </citation>
    <scope>NUCLEOTIDE SEQUENCE [LARGE SCALE GENOMIC DNA]</scope>
    <source>
        <strain evidence="1 2">F0570</strain>
    </source>
</reference>
<accession>A0A0E2M6H2</accession>
<dbReference type="AlphaFoldDB" id="A0A0E2M6H2"/>
<gene>
    <name evidence="1" type="ORF">HMPREF1555_00781</name>
</gene>